<sequence length="72" mass="8183">MEEERIWQIKVTCYWVLMPFAIVVGLAINAVGIYLLCRPRMQCVPATTQFDQPASLPTSNEPTRKSVLDSVR</sequence>
<feature type="transmembrane region" description="Helical" evidence="2">
    <location>
        <begin position="12"/>
        <end position="36"/>
    </location>
</feature>
<gene>
    <name evidence="3" type="ORF">E2C01_072559</name>
</gene>
<keyword evidence="4" id="KW-1185">Reference proteome</keyword>
<comment type="caution">
    <text evidence="3">The sequence shown here is derived from an EMBL/GenBank/DDBJ whole genome shotgun (WGS) entry which is preliminary data.</text>
</comment>
<keyword evidence="2" id="KW-1133">Transmembrane helix</keyword>
<accession>A0A5B7IBN0</accession>
<proteinExistence type="predicted"/>
<dbReference type="Proteomes" id="UP000324222">
    <property type="component" value="Unassembled WGS sequence"/>
</dbReference>
<keyword evidence="2" id="KW-0472">Membrane</keyword>
<keyword evidence="2" id="KW-0812">Transmembrane</keyword>
<name>A0A5B7IBN0_PORTR</name>
<evidence type="ECO:0000256" key="2">
    <source>
        <dbReference type="SAM" id="Phobius"/>
    </source>
</evidence>
<protein>
    <submittedName>
        <fullName evidence="3">Uncharacterized protein</fullName>
    </submittedName>
</protein>
<feature type="region of interest" description="Disordered" evidence="1">
    <location>
        <begin position="50"/>
        <end position="72"/>
    </location>
</feature>
<organism evidence="3 4">
    <name type="scientific">Portunus trituberculatus</name>
    <name type="common">Swimming crab</name>
    <name type="synonym">Neptunus trituberculatus</name>
    <dbReference type="NCBI Taxonomy" id="210409"/>
    <lineage>
        <taxon>Eukaryota</taxon>
        <taxon>Metazoa</taxon>
        <taxon>Ecdysozoa</taxon>
        <taxon>Arthropoda</taxon>
        <taxon>Crustacea</taxon>
        <taxon>Multicrustacea</taxon>
        <taxon>Malacostraca</taxon>
        <taxon>Eumalacostraca</taxon>
        <taxon>Eucarida</taxon>
        <taxon>Decapoda</taxon>
        <taxon>Pleocyemata</taxon>
        <taxon>Brachyura</taxon>
        <taxon>Eubrachyura</taxon>
        <taxon>Portunoidea</taxon>
        <taxon>Portunidae</taxon>
        <taxon>Portuninae</taxon>
        <taxon>Portunus</taxon>
    </lineage>
</organism>
<feature type="compositionally biased region" description="Polar residues" evidence="1">
    <location>
        <begin position="50"/>
        <end position="61"/>
    </location>
</feature>
<dbReference type="EMBL" id="VSRR010047559">
    <property type="protein sequence ID" value="MPC78084.1"/>
    <property type="molecule type" value="Genomic_DNA"/>
</dbReference>
<feature type="compositionally biased region" description="Basic and acidic residues" evidence="1">
    <location>
        <begin position="62"/>
        <end position="72"/>
    </location>
</feature>
<evidence type="ECO:0000313" key="3">
    <source>
        <dbReference type="EMBL" id="MPC78084.1"/>
    </source>
</evidence>
<reference evidence="3 4" key="1">
    <citation type="submission" date="2019-05" db="EMBL/GenBank/DDBJ databases">
        <title>Another draft genome of Portunus trituberculatus and its Hox gene families provides insights of decapod evolution.</title>
        <authorList>
            <person name="Jeong J.-H."/>
            <person name="Song I."/>
            <person name="Kim S."/>
            <person name="Choi T."/>
            <person name="Kim D."/>
            <person name="Ryu S."/>
            <person name="Kim W."/>
        </authorList>
    </citation>
    <scope>NUCLEOTIDE SEQUENCE [LARGE SCALE GENOMIC DNA]</scope>
    <source>
        <tissue evidence="3">Muscle</tissue>
    </source>
</reference>
<evidence type="ECO:0000256" key="1">
    <source>
        <dbReference type="SAM" id="MobiDB-lite"/>
    </source>
</evidence>
<evidence type="ECO:0000313" key="4">
    <source>
        <dbReference type="Proteomes" id="UP000324222"/>
    </source>
</evidence>
<dbReference type="AlphaFoldDB" id="A0A5B7IBN0"/>